<dbReference type="RefSeq" id="XP_024665818.1">
    <property type="nucleotide sequence ID" value="XM_024810050.1"/>
</dbReference>
<dbReference type="STRING" id="45607.A0A2T0FLK1"/>
<reference evidence="7 8" key="1">
    <citation type="submission" date="2017-04" db="EMBL/GenBank/DDBJ databases">
        <title>Genome sequencing of [Candida] sorbophila.</title>
        <authorList>
            <person name="Ahn J.O."/>
        </authorList>
    </citation>
    <scope>NUCLEOTIDE SEQUENCE [LARGE SCALE GENOMIC DNA]</scope>
    <source>
        <strain evidence="7 8">DS02</strain>
    </source>
</reference>
<dbReference type="Pfam" id="PF09696">
    <property type="entry name" value="Ctf8"/>
    <property type="match status" value="1"/>
</dbReference>
<keyword evidence="3" id="KW-0238">DNA-binding</keyword>
<evidence type="ECO:0000313" key="7">
    <source>
        <dbReference type="EMBL" id="PRT55873.1"/>
    </source>
</evidence>
<evidence type="ECO:0000256" key="5">
    <source>
        <dbReference type="ARBA" id="ARBA00023306"/>
    </source>
</evidence>
<dbReference type="AlphaFoldDB" id="A0A2T0FLK1"/>
<evidence type="ECO:0000256" key="6">
    <source>
        <dbReference type="ARBA" id="ARBA00038447"/>
    </source>
</evidence>
<evidence type="ECO:0000256" key="4">
    <source>
        <dbReference type="ARBA" id="ARBA00023242"/>
    </source>
</evidence>
<keyword evidence="4" id="KW-0539">Nucleus</keyword>
<evidence type="ECO:0008006" key="9">
    <source>
        <dbReference type="Google" id="ProtNLM"/>
    </source>
</evidence>
<dbReference type="GO" id="GO:0006260">
    <property type="term" value="P:DNA replication"/>
    <property type="evidence" value="ECO:0007669"/>
    <property type="project" value="UniProtKB-KW"/>
</dbReference>
<dbReference type="GO" id="GO:0007064">
    <property type="term" value="P:mitotic sister chromatid cohesion"/>
    <property type="evidence" value="ECO:0007669"/>
    <property type="project" value="InterPro"/>
</dbReference>
<dbReference type="InterPro" id="IPR018607">
    <property type="entry name" value="Ctf8"/>
</dbReference>
<evidence type="ECO:0000256" key="2">
    <source>
        <dbReference type="ARBA" id="ARBA00022705"/>
    </source>
</evidence>
<dbReference type="OrthoDB" id="121932at2759"/>
<protein>
    <recommendedName>
        <fullName evidence="9">Chromosome transmission fidelity protein 8</fullName>
    </recommendedName>
</protein>
<proteinExistence type="inferred from homology"/>
<comment type="similarity">
    <text evidence="6">Belongs to the CTF8 family.</text>
</comment>
<name>A0A2T0FLK1_9ASCO</name>
<comment type="subcellular location">
    <subcellularLocation>
        <location evidence="1">Nucleus</location>
    </subcellularLocation>
</comment>
<dbReference type="Proteomes" id="UP000238350">
    <property type="component" value="Unassembled WGS sequence"/>
</dbReference>
<sequence>MPSAKVVLRDEPLIREKPTQNFPQVLNTSDGTLLVEIQGTINVGELPLTGEEDATERAQPITQFTELGDIEFAEGNSNTVTLIVGNRQKLVGKVVKLAKPLAVMEMPPSADASEIPVTQILTHKVVFSDRPEPYLPPM</sequence>
<keyword evidence="8" id="KW-1185">Reference proteome</keyword>
<keyword evidence="5" id="KW-0131">Cell cycle</keyword>
<accession>A0A2T0FLK1</accession>
<gene>
    <name evidence="7" type="ORF">B9G98_03493</name>
</gene>
<organism evidence="7 8">
    <name type="scientific">Wickerhamiella sorbophila</name>
    <dbReference type="NCBI Taxonomy" id="45607"/>
    <lineage>
        <taxon>Eukaryota</taxon>
        <taxon>Fungi</taxon>
        <taxon>Dikarya</taxon>
        <taxon>Ascomycota</taxon>
        <taxon>Saccharomycotina</taxon>
        <taxon>Dipodascomycetes</taxon>
        <taxon>Dipodascales</taxon>
        <taxon>Trichomonascaceae</taxon>
        <taxon>Wickerhamiella</taxon>
    </lineage>
</organism>
<dbReference type="GO" id="GO:0003677">
    <property type="term" value="F:DNA binding"/>
    <property type="evidence" value="ECO:0007669"/>
    <property type="project" value="UniProtKB-KW"/>
</dbReference>
<dbReference type="PANTHER" id="PTHR28605">
    <property type="entry name" value="CTF8, CHROMOSOME TRANSMISSION FIDELITY FACTOR 8 HOMOLOG (S. CEREVISIAE)"/>
    <property type="match status" value="1"/>
</dbReference>
<evidence type="ECO:0000313" key="8">
    <source>
        <dbReference type="Proteomes" id="UP000238350"/>
    </source>
</evidence>
<comment type="caution">
    <text evidence="7">The sequence shown here is derived from an EMBL/GenBank/DDBJ whole genome shotgun (WGS) entry which is preliminary data.</text>
</comment>
<evidence type="ECO:0000256" key="1">
    <source>
        <dbReference type="ARBA" id="ARBA00004123"/>
    </source>
</evidence>
<dbReference type="PANTHER" id="PTHR28605:SF1">
    <property type="entry name" value="CHROMOSOME TRANSMISSION FIDELITY FACTOR 8"/>
    <property type="match status" value="1"/>
</dbReference>
<dbReference type="EMBL" id="NDIQ01000022">
    <property type="protein sequence ID" value="PRT55873.1"/>
    <property type="molecule type" value="Genomic_DNA"/>
</dbReference>
<dbReference type="GO" id="GO:0031390">
    <property type="term" value="C:Ctf18 RFC-like complex"/>
    <property type="evidence" value="ECO:0007669"/>
    <property type="project" value="InterPro"/>
</dbReference>
<dbReference type="GeneID" id="36517241"/>
<evidence type="ECO:0000256" key="3">
    <source>
        <dbReference type="ARBA" id="ARBA00023125"/>
    </source>
</evidence>
<keyword evidence="2" id="KW-0235">DNA replication</keyword>